<dbReference type="GO" id="GO:0034480">
    <property type="term" value="F:phosphatidylcholine phospholipase C activity"/>
    <property type="evidence" value="ECO:0007669"/>
    <property type="project" value="UniProtKB-EC"/>
</dbReference>
<dbReference type="InterPro" id="IPR008947">
    <property type="entry name" value="PLipase_C/P1_nuclease_dom_sf"/>
</dbReference>
<dbReference type="EC" id="3.1.4.3" evidence="1"/>
<dbReference type="PROSITE" id="PS51346">
    <property type="entry name" value="PROKAR_ZN_DEPEND_PLPC_2"/>
    <property type="match status" value="1"/>
</dbReference>
<dbReference type="SMART" id="SM00770">
    <property type="entry name" value="Zn_dep_PLPC"/>
    <property type="match status" value="1"/>
</dbReference>
<protein>
    <recommendedName>
        <fullName evidence="2">Phospholipase C</fullName>
        <ecNumber evidence="1">3.1.4.3</ecNumber>
    </recommendedName>
    <alternativeName>
        <fullName evidence="8">Phosphatidylcholine cholinephosphohydrolase</fullName>
    </alternativeName>
</protein>
<dbReference type="EMBL" id="CP018335">
    <property type="protein sequence ID" value="APM38863.1"/>
    <property type="molecule type" value="Genomic_DNA"/>
</dbReference>
<dbReference type="Proteomes" id="UP000184604">
    <property type="component" value="Chromosome"/>
</dbReference>
<dbReference type="Pfam" id="PF00882">
    <property type="entry name" value="Zn_dep_PLPC"/>
    <property type="match status" value="1"/>
</dbReference>
<dbReference type="AlphaFoldDB" id="A0A1L5F7A2"/>
<evidence type="ECO:0000256" key="3">
    <source>
        <dbReference type="ARBA" id="ARBA00022525"/>
    </source>
</evidence>
<dbReference type="SUPFAM" id="SSF48537">
    <property type="entry name" value="Phospholipase C/P1 nuclease"/>
    <property type="match status" value="1"/>
</dbReference>
<evidence type="ECO:0000256" key="1">
    <source>
        <dbReference type="ARBA" id="ARBA00012018"/>
    </source>
</evidence>
<reference evidence="10 11" key="1">
    <citation type="submission" date="2016-12" db="EMBL/GenBank/DDBJ databases">
        <title>Complete genome sequence of Clostridium kluyveri JZZ isolated from the pit mud of a Chinese flavor liquor-making factory.</title>
        <authorList>
            <person name="Wang Y."/>
        </authorList>
    </citation>
    <scope>NUCLEOTIDE SEQUENCE [LARGE SCALE GENOMIC DNA]</scope>
    <source>
        <strain evidence="10 11">JZZ</strain>
    </source>
</reference>
<sequence>MKHEIEKTYGNAVKRIFFAVNPIKKKLMKTNCTVHKFIMIQSIAILQNDGYQEEYNFFRKYIKALNAGVTWADQDFKSSNHFYHVNREKGLYGFSDALTECRKYYSQSLQLFNIGQIEKALFYFGASCHLVQDVTVPHHVNNRLLNSHRKFELWIISRLMTDYSFIAEDGVIIYENLEDFIKNNAIMANSIYIKNSNIESINEKYGKIASVILKEAQRTTAGFMIKYYEKVKNFKILP</sequence>
<evidence type="ECO:0000256" key="2">
    <source>
        <dbReference type="ARBA" id="ARBA00018391"/>
    </source>
</evidence>
<dbReference type="InterPro" id="IPR029002">
    <property type="entry name" value="PLPC/GPLD1"/>
</dbReference>
<keyword evidence="6" id="KW-0378">Hydrolase</keyword>
<keyword evidence="7" id="KW-0862">Zinc</keyword>
<evidence type="ECO:0000256" key="5">
    <source>
        <dbReference type="ARBA" id="ARBA00022729"/>
    </source>
</evidence>
<evidence type="ECO:0000256" key="7">
    <source>
        <dbReference type="ARBA" id="ARBA00022833"/>
    </source>
</evidence>
<evidence type="ECO:0000256" key="4">
    <source>
        <dbReference type="ARBA" id="ARBA00022723"/>
    </source>
</evidence>
<dbReference type="OrthoDB" id="1677163at2"/>
<gene>
    <name evidence="10" type="ORF">BS101_08915</name>
</gene>
<dbReference type="RefSeq" id="WP_073538507.1">
    <property type="nucleotide sequence ID" value="NZ_CP018335.1"/>
</dbReference>
<evidence type="ECO:0000313" key="11">
    <source>
        <dbReference type="Proteomes" id="UP000184604"/>
    </source>
</evidence>
<evidence type="ECO:0000313" key="10">
    <source>
        <dbReference type="EMBL" id="APM38863.1"/>
    </source>
</evidence>
<name>A0A1L5F7A2_CLOKL</name>
<accession>A0A1L5F7A2</accession>
<dbReference type="Gene3D" id="1.10.575.10">
    <property type="entry name" value="P1 Nuclease"/>
    <property type="match status" value="1"/>
</dbReference>
<dbReference type="InterPro" id="IPR001531">
    <property type="entry name" value="Zn_PLipaseC"/>
</dbReference>
<evidence type="ECO:0000256" key="8">
    <source>
        <dbReference type="ARBA" id="ARBA00031285"/>
    </source>
</evidence>
<keyword evidence="5" id="KW-0732">Signal</keyword>
<dbReference type="GO" id="GO:0008270">
    <property type="term" value="F:zinc ion binding"/>
    <property type="evidence" value="ECO:0007669"/>
    <property type="project" value="InterPro"/>
</dbReference>
<evidence type="ECO:0000259" key="9">
    <source>
        <dbReference type="PROSITE" id="PS51346"/>
    </source>
</evidence>
<keyword evidence="3" id="KW-0964">Secreted</keyword>
<keyword evidence="4" id="KW-0479">Metal-binding</keyword>
<evidence type="ECO:0000256" key="6">
    <source>
        <dbReference type="ARBA" id="ARBA00022801"/>
    </source>
</evidence>
<organism evidence="10 11">
    <name type="scientific">Clostridium kluyveri</name>
    <dbReference type="NCBI Taxonomy" id="1534"/>
    <lineage>
        <taxon>Bacteria</taxon>
        <taxon>Bacillati</taxon>
        <taxon>Bacillota</taxon>
        <taxon>Clostridia</taxon>
        <taxon>Eubacteriales</taxon>
        <taxon>Clostridiaceae</taxon>
        <taxon>Clostridium</taxon>
    </lineage>
</organism>
<proteinExistence type="predicted"/>
<feature type="domain" description="Zn-dependent PLC" evidence="9">
    <location>
        <begin position="22"/>
        <end position="238"/>
    </location>
</feature>
<dbReference type="CDD" id="cd11009">
    <property type="entry name" value="Zn_dep_PLPC"/>
    <property type="match status" value="1"/>
</dbReference>